<keyword evidence="7" id="KW-0067">ATP-binding</keyword>
<evidence type="ECO:0000256" key="1">
    <source>
        <dbReference type="ARBA" id="ARBA00001946"/>
    </source>
</evidence>
<proteinExistence type="inferred from homology"/>
<evidence type="ECO:0000256" key="4">
    <source>
        <dbReference type="ARBA" id="ARBA00022598"/>
    </source>
</evidence>
<comment type="similarity">
    <text evidence="2">Belongs to the folylpolyglutamate synthase family.</text>
</comment>
<keyword evidence="6" id="KW-0547">Nucleotide-binding</keyword>
<gene>
    <name evidence="12" type="ORF">MNBD_ALPHA02-106</name>
</gene>
<dbReference type="EMBL" id="UOED01000082">
    <property type="protein sequence ID" value="VAV93530.1"/>
    <property type="molecule type" value="Genomic_DNA"/>
</dbReference>
<name>A0A3B0RK59_9ZZZZ</name>
<protein>
    <recommendedName>
        <fullName evidence="3">tetrahydrofolate synthase</fullName>
        <ecNumber evidence="3">6.3.2.17</ecNumber>
    </recommendedName>
</protein>
<evidence type="ECO:0000256" key="6">
    <source>
        <dbReference type="ARBA" id="ARBA00022741"/>
    </source>
</evidence>
<dbReference type="GO" id="GO:0046872">
    <property type="term" value="F:metal ion binding"/>
    <property type="evidence" value="ECO:0007669"/>
    <property type="project" value="UniProtKB-KW"/>
</dbReference>
<dbReference type="PANTHER" id="PTHR11136:SF0">
    <property type="entry name" value="DIHYDROFOLATE SYNTHETASE-RELATED"/>
    <property type="match status" value="1"/>
</dbReference>
<dbReference type="PROSITE" id="PS01012">
    <property type="entry name" value="FOLYLPOLYGLU_SYNT_2"/>
    <property type="match status" value="1"/>
</dbReference>
<dbReference type="NCBIfam" id="TIGR01499">
    <property type="entry name" value="folC"/>
    <property type="match status" value="1"/>
</dbReference>
<accession>A0A3B0RK59</accession>
<dbReference type="FunFam" id="3.40.1190.10:FF:000011">
    <property type="entry name" value="Folylpolyglutamate synthase/dihydrofolate synthase"/>
    <property type="match status" value="1"/>
</dbReference>
<feature type="domain" description="Mur ligase C-terminal" evidence="10">
    <location>
        <begin position="306"/>
        <end position="410"/>
    </location>
</feature>
<evidence type="ECO:0000256" key="3">
    <source>
        <dbReference type="ARBA" id="ARBA00013025"/>
    </source>
</evidence>
<dbReference type="InterPro" id="IPR001645">
    <property type="entry name" value="Folylpolyglutamate_synth"/>
</dbReference>
<keyword evidence="5" id="KW-0479">Metal-binding</keyword>
<comment type="cofactor">
    <cofactor evidence="1">
        <name>Mg(2+)</name>
        <dbReference type="ChEBI" id="CHEBI:18420"/>
    </cofactor>
</comment>
<dbReference type="SUPFAM" id="SSF53244">
    <property type="entry name" value="MurD-like peptide ligases, peptide-binding domain"/>
    <property type="match status" value="1"/>
</dbReference>
<evidence type="ECO:0000256" key="9">
    <source>
        <dbReference type="ARBA" id="ARBA00047493"/>
    </source>
</evidence>
<evidence type="ECO:0000313" key="12">
    <source>
        <dbReference type="EMBL" id="VAV93530.1"/>
    </source>
</evidence>
<evidence type="ECO:0000256" key="8">
    <source>
        <dbReference type="ARBA" id="ARBA00022842"/>
    </source>
</evidence>
<dbReference type="Pfam" id="PF02875">
    <property type="entry name" value="Mur_ligase_C"/>
    <property type="match status" value="1"/>
</dbReference>
<evidence type="ECO:0000259" key="11">
    <source>
        <dbReference type="Pfam" id="PF08245"/>
    </source>
</evidence>
<dbReference type="InterPro" id="IPR036615">
    <property type="entry name" value="Mur_ligase_C_dom_sf"/>
</dbReference>
<dbReference type="GO" id="GO:0008841">
    <property type="term" value="F:dihydrofolate synthase activity"/>
    <property type="evidence" value="ECO:0007669"/>
    <property type="project" value="TreeGrafter"/>
</dbReference>
<dbReference type="GO" id="GO:0005737">
    <property type="term" value="C:cytoplasm"/>
    <property type="evidence" value="ECO:0007669"/>
    <property type="project" value="TreeGrafter"/>
</dbReference>
<evidence type="ECO:0000256" key="5">
    <source>
        <dbReference type="ARBA" id="ARBA00022723"/>
    </source>
</evidence>
<dbReference type="GO" id="GO:0004326">
    <property type="term" value="F:tetrahydrofolylpolyglutamate synthase activity"/>
    <property type="evidence" value="ECO:0007669"/>
    <property type="project" value="UniProtKB-EC"/>
</dbReference>
<evidence type="ECO:0000259" key="10">
    <source>
        <dbReference type="Pfam" id="PF02875"/>
    </source>
</evidence>
<dbReference type="GO" id="GO:0005524">
    <property type="term" value="F:ATP binding"/>
    <property type="evidence" value="ECO:0007669"/>
    <property type="project" value="UniProtKB-KW"/>
</dbReference>
<dbReference type="InterPro" id="IPR018109">
    <property type="entry name" value="Folylpolyglutamate_synth_CS"/>
</dbReference>
<keyword evidence="8" id="KW-0460">Magnesium</keyword>
<comment type="catalytic activity">
    <reaction evidence="9">
        <text>(6S)-5,6,7,8-tetrahydrofolyl-(gamma-L-Glu)(n) + L-glutamate + ATP = (6S)-5,6,7,8-tetrahydrofolyl-(gamma-L-Glu)(n+1) + ADP + phosphate + H(+)</text>
        <dbReference type="Rhea" id="RHEA:10580"/>
        <dbReference type="Rhea" id="RHEA-COMP:14738"/>
        <dbReference type="Rhea" id="RHEA-COMP:14740"/>
        <dbReference type="ChEBI" id="CHEBI:15378"/>
        <dbReference type="ChEBI" id="CHEBI:29985"/>
        <dbReference type="ChEBI" id="CHEBI:30616"/>
        <dbReference type="ChEBI" id="CHEBI:43474"/>
        <dbReference type="ChEBI" id="CHEBI:141005"/>
        <dbReference type="ChEBI" id="CHEBI:456216"/>
        <dbReference type="EC" id="6.3.2.17"/>
    </reaction>
</comment>
<dbReference type="Gene3D" id="3.40.1190.10">
    <property type="entry name" value="Mur-like, catalytic domain"/>
    <property type="match status" value="1"/>
</dbReference>
<dbReference type="AlphaFoldDB" id="A0A3B0RK59"/>
<evidence type="ECO:0000256" key="2">
    <source>
        <dbReference type="ARBA" id="ARBA00008276"/>
    </source>
</evidence>
<dbReference type="PANTHER" id="PTHR11136">
    <property type="entry name" value="FOLYLPOLYGLUTAMATE SYNTHASE-RELATED"/>
    <property type="match status" value="1"/>
</dbReference>
<organism evidence="12">
    <name type="scientific">hydrothermal vent metagenome</name>
    <dbReference type="NCBI Taxonomy" id="652676"/>
    <lineage>
        <taxon>unclassified sequences</taxon>
        <taxon>metagenomes</taxon>
        <taxon>ecological metagenomes</taxon>
    </lineage>
</organism>
<reference evidence="12" key="1">
    <citation type="submission" date="2018-06" db="EMBL/GenBank/DDBJ databases">
        <authorList>
            <person name="Zhirakovskaya E."/>
        </authorList>
    </citation>
    <scope>NUCLEOTIDE SEQUENCE</scope>
</reference>
<dbReference type="InterPro" id="IPR004101">
    <property type="entry name" value="Mur_ligase_C"/>
</dbReference>
<keyword evidence="4 12" id="KW-0436">Ligase</keyword>
<dbReference type="SUPFAM" id="SSF53623">
    <property type="entry name" value="MurD-like peptide ligases, catalytic domain"/>
    <property type="match status" value="1"/>
</dbReference>
<dbReference type="InterPro" id="IPR036565">
    <property type="entry name" value="Mur-like_cat_sf"/>
</dbReference>
<dbReference type="EC" id="6.3.2.17" evidence="3"/>
<feature type="domain" description="Mur ligase central" evidence="11">
    <location>
        <begin position="47"/>
        <end position="260"/>
    </location>
</feature>
<sequence>MTTTSDRVLARLQRLHPKKIDLSLGRMERLLEKLGHPEDKLPPVIHVAGTNGKGSTVAYLRAILEAAKLRVHVYSSPHLVRFAERIRLAGKIIDEDHLLDILIACEKINGDTPITYFEITTAVALMAFAQNPADILLMEVGLGGRLDATNVVNKPLSSVITPVSIDHEQFLGTELAGIAREKAGIAKDGVPLILAPQAPAAKKAIVDHARKMGATVIDNWSVHKTADGFTYQDSRGSLSLTRPNLHGPHQITNAGLAIACLRHQDRVTVTADEVARGITSAHWLARLQDITNSPFGHMLPAGSALWLDGGHNPAAGQILADFFAAPDERPLHVICGMMANKDVAGFLTPLKGNIVKFYGVKVTGEDSHDADAIAELARSTGLNAQSIPSVTDALRSIGAREPVRVLICGSLYLAGQILAENAILPE</sequence>
<dbReference type="Pfam" id="PF08245">
    <property type="entry name" value="Mur_ligase_M"/>
    <property type="match status" value="1"/>
</dbReference>
<evidence type="ECO:0000256" key="7">
    <source>
        <dbReference type="ARBA" id="ARBA00022840"/>
    </source>
</evidence>
<dbReference type="PIRSF" id="PIRSF001563">
    <property type="entry name" value="Folylpolyglu_synth"/>
    <property type="match status" value="1"/>
</dbReference>
<dbReference type="InterPro" id="IPR013221">
    <property type="entry name" value="Mur_ligase_cen"/>
</dbReference>
<dbReference type="Gene3D" id="3.90.190.20">
    <property type="entry name" value="Mur ligase, C-terminal domain"/>
    <property type="match status" value="1"/>
</dbReference>